<name>A0A447L034_SEROD</name>
<dbReference type="InterPro" id="IPR023296">
    <property type="entry name" value="Glyco_hydro_beta-prop_sf"/>
</dbReference>
<evidence type="ECO:0000313" key="1">
    <source>
        <dbReference type="EMBL" id="VDZ63976.1"/>
    </source>
</evidence>
<gene>
    <name evidence="1" type="ORF">NCTC11214_04740</name>
</gene>
<reference evidence="1 2" key="1">
    <citation type="submission" date="2018-12" db="EMBL/GenBank/DDBJ databases">
        <authorList>
            <consortium name="Pathogen Informatics"/>
        </authorList>
    </citation>
    <scope>NUCLEOTIDE SEQUENCE [LARGE SCALE GENOMIC DNA]</scope>
    <source>
        <strain evidence="1 2">NCTC11214</strain>
    </source>
</reference>
<protein>
    <submittedName>
        <fullName evidence="1">Uncharacterized protein</fullName>
    </submittedName>
</protein>
<sequence>MKNTLAQADHAVEMLRATRKDDYYPRFHLAAAAGWINDPTG</sequence>
<accession>A0A447L034</accession>
<dbReference type="Proteomes" id="UP000281391">
    <property type="component" value="Chromosome"/>
</dbReference>
<proteinExistence type="predicted"/>
<dbReference type="EMBL" id="LR134117">
    <property type="protein sequence ID" value="VDZ63976.1"/>
    <property type="molecule type" value="Genomic_DNA"/>
</dbReference>
<dbReference type="KEGG" id="sof:NCTC11214_04740"/>
<dbReference type="Gene3D" id="2.115.10.20">
    <property type="entry name" value="Glycosyl hydrolase domain, family 43"/>
    <property type="match status" value="1"/>
</dbReference>
<organism evidence="1 2">
    <name type="scientific">Serratia odorifera</name>
    <dbReference type="NCBI Taxonomy" id="618"/>
    <lineage>
        <taxon>Bacteria</taxon>
        <taxon>Pseudomonadati</taxon>
        <taxon>Pseudomonadota</taxon>
        <taxon>Gammaproteobacteria</taxon>
        <taxon>Enterobacterales</taxon>
        <taxon>Yersiniaceae</taxon>
        <taxon>Serratia</taxon>
    </lineage>
</organism>
<evidence type="ECO:0000313" key="2">
    <source>
        <dbReference type="Proteomes" id="UP000281391"/>
    </source>
</evidence>
<dbReference type="AlphaFoldDB" id="A0A447L034"/>